<dbReference type="EMBL" id="JACSQL010000005">
    <property type="protein sequence ID" value="MBD7969099.1"/>
    <property type="molecule type" value="Genomic_DNA"/>
</dbReference>
<protein>
    <submittedName>
        <fullName evidence="6">CidB/LrgB family autolysis modulator</fullName>
    </submittedName>
</protein>
<dbReference type="NCBIfam" id="TIGR00659">
    <property type="entry name" value="CidB/LrgB family autolysis modulator"/>
    <property type="match status" value="1"/>
</dbReference>
<comment type="subcellular location">
    <subcellularLocation>
        <location evidence="1">Membrane</location>
        <topology evidence="1">Multi-pass membrane protein</topology>
    </subcellularLocation>
</comment>
<evidence type="ECO:0000256" key="5">
    <source>
        <dbReference type="SAM" id="Phobius"/>
    </source>
</evidence>
<dbReference type="InterPro" id="IPR005261">
    <property type="entry name" value="YohK-like"/>
</dbReference>
<keyword evidence="2 5" id="KW-0812">Transmembrane</keyword>
<dbReference type="Pfam" id="PF04172">
    <property type="entry name" value="LrgB"/>
    <property type="match status" value="1"/>
</dbReference>
<evidence type="ECO:0000313" key="6">
    <source>
        <dbReference type="EMBL" id="MBD7969099.1"/>
    </source>
</evidence>
<dbReference type="PANTHER" id="PTHR30249">
    <property type="entry name" value="PUTATIVE SEROTONIN TRANSPORTER"/>
    <property type="match status" value="1"/>
</dbReference>
<evidence type="ECO:0000256" key="4">
    <source>
        <dbReference type="ARBA" id="ARBA00023136"/>
    </source>
</evidence>
<proteinExistence type="predicted"/>
<dbReference type="InterPro" id="IPR007300">
    <property type="entry name" value="CidB/LrgB"/>
</dbReference>
<evidence type="ECO:0000256" key="2">
    <source>
        <dbReference type="ARBA" id="ARBA00022692"/>
    </source>
</evidence>
<evidence type="ECO:0000256" key="1">
    <source>
        <dbReference type="ARBA" id="ARBA00004141"/>
    </source>
</evidence>
<dbReference type="PANTHER" id="PTHR30249:SF3">
    <property type="entry name" value="MUREIN HYDROLASE EXPORT REGULATOR"/>
    <property type="match status" value="1"/>
</dbReference>
<reference evidence="6 7" key="1">
    <citation type="submission" date="2020-08" db="EMBL/GenBank/DDBJ databases">
        <title>A Genomic Blueprint of the Chicken Gut Microbiome.</title>
        <authorList>
            <person name="Gilroy R."/>
            <person name="Ravi A."/>
            <person name="Getino M."/>
            <person name="Pursley I."/>
            <person name="Horton D.L."/>
            <person name="Alikhan N.-F."/>
            <person name="Baker D."/>
            <person name="Gharbi K."/>
            <person name="Hall N."/>
            <person name="Watson M."/>
            <person name="Adriaenssens E.M."/>
            <person name="Foster-Nyarko E."/>
            <person name="Jarju S."/>
            <person name="Secka A."/>
            <person name="Antonio M."/>
            <person name="Oren A."/>
            <person name="Chaudhuri R."/>
            <person name="La Ragione R.M."/>
            <person name="Hildebrand F."/>
            <person name="Pallen M.J."/>
        </authorList>
    </citation>
    <scope>NUCLEOTIDE SEQUENCE [LARGE SCALE GENOMIC DNA]</scope>
    <source>
        <strain evidence="6 7">Sa2BVA9</strain>
    </source>
</reference>
<keyword evidence="7" id="KW-1185">Reference proteome</keyword>
<feature type="transmembrane region" description="Helical" evidence="5">
    <location>
        <begin position="27"/>
        <end position="45"/>
    </location>
</feature>
<evidence type="ECO:0000256" key="3">
    <source>
        <dbReference type="ARBA" id="ARBA00022989"/>
    </source>
</evidence>
<comment type="caution">
    <text evidence="6">The sequence shown here is derived from an EMBL/GenBank/DDBJ whole genome shotgun (WGS) entry which is preliminary data.</text>
</comment>
<sequence length="226" mass="24072">MTALLCLVFTLAIYLLAKKMYKKMPKVYLSPLIIVPVVIIVALLTTDTSYTSYNKGGSILTLLLQPATVAFAIPLYKYLKELKQYWREIVTGVSLGSVVAISSSVLVAKGLHLDPGLESSLLPHSITTPIAMNVATMIGGVPQITAVFVVMTGLMGLLIGPYTLKLLKIDGEIARGILYGTSAHGTGTSKAFEFSPLTGTISSISMVLSAIITLALSPVISMFLFS</sequence>
<name>A0ABR8T011_9BACL</name>
<evidence type="ECO:0000313" key="7">
    <source>
        <dbReference type="Proteomes" id="UP000608071"/>
    </source>
</evidence>
<gene>
    <name evidence="6" type="ORF">H9647_13560</name>
</gene>
<keyword evidence="4 5" id="KW-0472">Membrane</keyword>
<feature type="transmembrane region" description="Helical" evidence="5">
    <location>
        <begin position="204"/>
        <end position="225"/>
    </location>
</feature>
<organism evidence="6 7">
    <name type="scientific">Paenibacillus gallinarum</name>
    <dbReference type="NCBI Taxonomy" id="2762232"/>
    <lineage>
        <taxon>Bacteria</taxon>
        <taxon>Bacillati</taxon>
        <taxon>Bacillota</taxon>
        <taxon>Bacilli</taxon>
        <taxon>Bacillales</taxon>
        <taxon>Paenibacillaceae</taxon>
        <taxon>Paenibacillus</taxon>
    </lineage>
</organism>
<feature type="transmembrane region" description="Helical" evidence="5">
    <location>
        <begin position="130"/>
        <end position="159"/>
    </location>
</feature>
<keyword evidence="3 5" id="KW-1133">Transmembrane helix</keyword>
<accession>A0ABR8T011</accession>
<dbReference type="RefSeq" id="WP_191800760.1">
    <property type="nucleotide sequence ID" value="NZ_JACSQL010000005.1"/>
</dbReference>
<feature type="transmembrane region" description="Helical" evidence="5">
    <location>
        <begin position="57"/>
        <end position="77"/>
    </location>
</feature>
<dbReference type="Proteomes" id="UP000608071">
    <property type="component" value="Unassembled WGS sequence"/>
</dbReference>